<feature type="compositionally biased region" description="Basic and acidic residues" evidence="1">
    <location>
        <begin position="507"/>
        <end position="517"/>
    </location>
</feature>
<protein>
    <submittedName>
        <fullName evidence="2">Uncharacterized protein</fullName>
    </submittedName>
</protein>
<proteinExistence type="predicted"/>
<evidence type="ECO:0000313" key="2">
    <source>
        <dbReference type="EMBL" id="CAE0255099.1"/>
    </source>
</evidence>
<feature type="compositionally biased region" description="Basic and acidic residues" evidence="1">
    <location>
        <begin position="641"/>
        <end position="670"/>
    </location>
</feature>
<dbReference type="AlphaFoldDB" id="A0A7S3DEZ1"/>
<feature type="compositionally biased region" description="Gly residues" evidence="1">
    <location>
        <begin position="332"/>
        <end position="342"/>
    </location>
</feature>
<feature type="region of interest" description="Disordered" evidence="1">
    <location>
        <begin position="277"/>
        <end position="736"/>
    </location>
</feature>
<feature type="compositionally biased region" description="Basic residues" evidence="1">
    <location>
        <begin position="1"/>
        <end position="21"/>
    </location>
</feature>
<organism evidence="2">
    <name type="scientific">Palpitomonas bilix</name>
    <dbReference type="NCBI Taxonomy" id="652834"/>
    <lineage>
        <taxon>Eukaryota</taxon>
        <taxon>Eukaryota incertae sedis</taxon>
    </lineage>
</organism>
<feature type="compositionally biased region" description="Basic and acidic residues" evidence="1">
    <location>
        <begin position="421"/>
        <end position="450"/>
    </location>
</feature>
<feature type="compositionally biased region" description="Acidic residues" evidence="1">
    <location>
        <begin position="721"/>
        <end position="730"/>
    </location>
</feature>
<name>A0A7S3DEZ1_9EUKA</name>
<dbReference type="EMBL" id="HBIB01026787">
    <property type="protein sequence ID" value="CAE0255099.1"/>
    <property type="molecule type" value="Transcribed_RNA"/>
</dbReference>
<feature type="compositionally biased region" description="Gly residues" evidence="1">
    <location>
        <begin position="394"/>
        <end position="410"/>
    </location>
</feature>
<sequence>MQSSHPHSHSHHHSHTRTHRHRSDEEDEDGVKHRYGLDESAASLSSRRFHLGGRLDGRGGGGIGSAADSFMSRASSTSLSRRASQVSNAYSHHDDDSDVMSGSGGEDGGEESRKLTLKEARAASAMAGVGDVVEAISLAKPEFGRNGGGRAATSLGMTSGLPGSLHAVPPPVLLPTSVTSRPLSRFDQAEENIRHFAAMMEYEEMVEKEAQHDLSRLTSSASLPLVLHRALPTLSAARFNQLRADPDFLFSTIPLCGECGKEVEKVVVMLTSSHDKVEKNGGVTSRRSAKRREGRGREGEKVEQRSSSGHSSYSRRHEPPASTFSALAVPDGGSGGERGGVMSGRQSVPAQMPVPPPSMTYTGSGRQGSGRGVKSRRSLSARPNLVSSSSSTAGGSGSGGGGGGGEGSGDTIGSSTLRSSYGEEERWRRGGGEGRRSVRKVTKNDIDRLYRGVSSLQRGGGVRREVEAKRRNKEFGSLYGDLKARDNSRNEIGEGEEGSGSDGSGGKYEKSRQEHASKKSSPPPFSVPPTSSSSQRGLISNRGGVSPASARAAYIRGGPTPRAEMYKRRGKVVGEEGEAGVMYRSGEKTPRRGRGRHMHAQQPLSPLASKESIQSAYSQPLVDMMYQKKVDNRGRRRRQTRRVEAGADGRGREGEKEKEEEREREVRGRTESTSSDSEGEGSDAVGAYTSRSGSSSGKDNTSKHGKGESSDEESEGGISDEVVDDIDDEVVVTATR</sequence>
<feature type="compositionally biased region" description="Polar residues" evidence="1">
    <location>
        <begin position="689"/>
        <end position="699"/>
    </location>
</feature>
<feature type="compositionally biased region" description="Low complexity" evidence="1">
    <location>
        <begin position="65"/>
        <end position="87"/>
    </location>
</feature>
<evidence type="ECO:0000256" key="1">
    <source>
        <dbReference type="SAM" id="MobiDB-lite"/>
    </source>
</evidence>
<feature type="compositionally biased region" description="Basic and acidic residues" evidence="1">
    <location>
        <begin position="700"/>
        <end position="709"/>
    </location>
</feature>
<reference evidence="2" key="1">
    <citation type="submission" date="2021-01" db="EMBL/GenBank/DDBJ databases">
        <authorList>
            <person name="Corre E."/>
            <person name="Pelletier E."/>
            <person name="Niang G."/>
            <person name="Scheremetjew M."/>
            <person name="Finn R."/>
            <person name="Kale V."/>
            <person name="Holt S."/>
            <person name="Cochrane G."/>
            <person name="Meng A."/>
            <person name="Brown T."/>
            <person name="Cohen L."/>
        </authorList>
    </citation>
    <scope>NUCLEOTIDE SEQUENCE</scope>
    <source>
        <strain evidence="2">NIES-2562</strain>
    </source>
</reference>
<feature type="compositionally biased region" description="Basic and acidic residues" evidence="1">
    <location>
        <begin position="295"/>
        <end position="304"/>
    </location>
</feature>
<feature type="compositionally biased region" description="Basic and acidic residues" evidence="1">
    <location>
        <begin position="482"/>
        <end position="492"/>
    </location>
</feature>
<accession>A0A7S3DEZ1</accession>
<feature type="region of interest" description="Disordered" evidence="1">
    <location>
        <begin position="1"/>
        <end position="114"/>
    </location>
</feature>
<gene>
    <name evidence="2" type="ORF">PBIL07802_LOCUS17351</name>
</gene>